<dbReference type="Proteomes" id="UP000198596">
    <property type="component" value="Unassembled WGS sequence"/>
</dbReference>
<dbReference type="GO" id="GO:0140643">
    <property type="term" value="F:hydroxymethylglutaryl-CoA reductase (NADH) activity"/>
    <property type="evidence" value="ECO:0007669"/>
    <property type="project" value="UniProtKB-EC"/>
</dbReference>
<dbReference type="Gene3D" id="3.90.770.10">
    <property type="entry name" value="3-hydroxy-3-methylglutaryl-coenzyme A Reductase, Chain A, domain 2"/>
    <property type="match status" value="2"/>
</dbReference>
<evidence type="ECO:0000256" key="2">
    <source>
        <dbReference type="ARBA" id="ARBA00023002"/>
    </source>
</evidence>
<dbReference type="AlphaFoldDB" id="A0A1I2E863"/>
<dbReference type="STRING" id="935223.SAMN04488131_105110"/>
<dbReference type="EMBL" id="FONQ01000005">
    <property type="protein sequence ID" value="SFE88893.1"/>
    <property type="molecule type" value="Genomic_DNA"/>
</dbReference>
<dbReference type="GO" id="GO:0004420">
    <property type="term" value="F:hydroxymethylglutaryl-CoA reductase (NADPH) activity"/>
    <property type="evidence" value="ECO:0007669"/>
    <property type="project" value="InterPro"/>
</dbReference>
<dbReference type="RefSeq" id="WP_091204305.1">
    <property type="nucleotide sequence ID" value="NZ_FONQ01000005.1"/>
</dbReference>
<dbReference type="PROSITE" id="PS00066">
    <property type="entry name" value="HMG_COA_REDUCTASE_1"/>
    <property type="match status" value="1"/>
</dbReference>
<evidence type="ECO:0000313" key="5">
    <source>
        <dbReference type="Proteomes" id="UP000198596"/>
    </source>
</evidence>
<dbReference type="InterPro" id="IPR023074">
    <property type="entry name" value="HMG_CoA_Rdtase_cat_sf"/>
</dbReference>
<dbReference type="InterPro" id="IPR004553">
    <property type="entry name" value="HMG_CoA_Rdtase_bac-typ"/>
</dbReference>
<proteinExistence type="inferred from homology"/>
<evidence type="ECO:0000256" key="3">
    <source>
        <dbReference type="RuleBase" id="RU361219"/>
    </source>
</evidence>
<keyword evidence="2 3" id="KW-0560">Oxidoreductase</keyword>
<comment type="catalytic activity">
    <reaction evidence="3">
        <text>(R)-mevalonate + 2 NAD(+) + CoA = (3S)-3-hydroxy-3-methylglutaryl-CoA + 2 NADH + 2 H(+)</text>
        <dbReference type="Rhea" id="RHEA:14833"/>
        <dbReference type="ChEBI" id="CHEBI:15378"/>
        <dbReference type="ChEBI" id="CHEBI:36464"/>
        <dbReference type="ChEBI" id="CHEBI:43074"/>
        <dbReference type="ChEBI" id="CHEBI:57287"/>
        <dbReference type="ChEBI" id="CHEBI:57540"/>
        <dbReference type="ChEBI" id="CHEBI:57945"/>
        <dbReference type="EC" id="1.1.1.88"/>
    </reaction>
</comment>
<dbReference type="PANTHER" id="PTHR10572">
    <property type="entry name" value="3-HYDROXY-3-METHYLGLUTARYL-COENZYME A REDUCTASE"/>
    <property type="match status" value="1"/>
</dbReference>
<name>A0A1I2E863_9FLAO</name>
<comment type="similarity">
    <text evidence="1 3">Belongs to the HMG-CoA reductase family.</text>
</comment>
<sequence length="438" mass="49145">MNKAISGFSKLSKEEKIKWIANQYFSTPTEAVALLKNYWNSDEKIQKLHDEFIENTITNFYIPLGVAPNFLINGKYSTIPMAIEESSVVAAAAKAAKFWSTRGGFKTTVINTEKIGQVHFIYKGDVTKLNLFFAQNKNKFFSETESITTNMQKRGGGILDIILKDKTDLLPNYFQLHATFETKDSMGANFINSCLEQFSKTLKEEAHHYDLFTETEKDIEVVMSILSNYVPNCIVRAEVSCPIADLEEKHILNPQEFAEKFVQAVQIAEVEPYRAVTHNKGIMNGVDAVVLATGNDFRAVEAGIHAYASRNGKYSSLSHAKIENGIFTFWLEIPLAVGTVGGLTSLHPLVKLSLEMLEKPSAKELMQFIAVAGLAQNFAALRSLTTTGIQEGHMKMHLNNIINQLEATEEERILIQKYFKRNTISHSAVVTFIENLRK</sequence>
<organism evidence="4 5">
    <name type="scientific">Flavobacterium xueshanense</name>
    <dbReference type="NCBI Taxonomy" id="935223"/>
    <lineage>
        <taxon>Bacteria</taxon>
        <taxon>Pseudomonadati</taxon>
        <taxon>Bacteroidota</taxon>
        <taxon>Flavobacteriia</taxon>
        <taxon>Flavobacteriales</taxon>
        <taxon>Flavobacteriaceae</taxon>
        <taxon>Flavobacterium</taxon>
    </lineage>
</organism>
<dbReference type="NCBIfam" id="TIGR00532">
    <property type="entry name" value="HMG_CoA_R_NAD"/>
    <property type="match status" value="1"/>
</dbReference>
<gene>
    <name evidence="4" type="ORF">SAMN04488131_105110</name>
</gene>
<keyword evidence="5" id="KW-1185">Reference proteome</keyword>
<dbReference type="GO" id="GO:0015936">
    <property type="term" value="P:coenzyme A metabolic process"/>
    <property type="evidence" value="ECO:0007669"/>
    <property type="project" value="InterPro"/>
</dbReference>
<evidence type="ECO:0000313" key="4">
    <source>
        <dbReference type="EMBL" id="SFE88893.1"/>
    </source>
</evidence>
<accession>A0A1I2E863</accession>
<dbReference type="Pfam" id="PF00368">
    <property type="entry name" value="HMG-CoA_red"/>
    <property type="match status" value="1"/>
</dbReference>
<reference evidence="5" key="1">
    <citation type="submission" date="2016-10" db="EMBL/GenBank/DDBJ databases">
        <authorList>
            <person name="Varghese N."/>
            <person name="Submissions S."/>
        </authorList>
    </citation>
    <scope>NUCLEOTIDE SEQUENCE [LARGE SCALE GENOMIC DNA]</scope>
    <source>
        <strain evidence="5">CGMCC 1.9227</strain>
    </source>
</reference>
<dbReference type="PROSITE" id="PS50065">
    <property type="entry name" value="HMG_COA_REDUCTASE_4"/>
    <property type="match status" value="1"/>
</dbReference>
<dbReference type="EC" id="1.1.1.88" evidence="3"/>
<dbReference type="PANTHER" id="PTHR10572:SF24">
    <property type="entry name" value="3-HYDROXY-3-METHYLGLUTARYL-COENZYME A REDUCTASE"/>
    <property type="match status" value="1"/>
</dbReference>
<dbReference type="Gene3D" id="1.10.8.660">
    <property type="match status" value="1"/>
</dbReference>
<dbReference type="SUPFAM" id="SSF56542">
    <property type="entry name" value="Substrate-binding domain of HMG-CoA reductase"/>
    <property type="match status" value="1"/>
</dbReference>
<dbReference type="UniPathway" id="UPA00257">
    <property type="reaction ID" value="UER00367"/>
</dbReference>
<dbReference type="SUPFAM" id="SSF55035">
    <property type="entry name" value="NAD-binding domain of HMG-CoA reductase"/>
    <property type="match status" value="1"/>
</dbReference>
<dbReference type="InterPro" id="IPR002202">
    <property type="entry name" value="HMG_CoA_Rdtase"/>
</dbReference>
<dbReference type="InterPro" id="IPR009029">
    <property type="entry name" value="HMG_CoA_Rdtase_sub-bd_dom_sf"/>
</dbReference>
<keyword evidence="3" id="KW-0520">NAD</keyword>
<dbReference type="InterPro" id="IPR009023">
    <property type="entry name" value="HMG_CoA_Rdtase_NAD(P)-bd_sf"/>
</dbReference>
<evidence type="ECO:0000256" key="1">
    <source>
        <dbReference type="ARBA" id="ARBA00007661"/>
    </source>
</evidence>
<protein>
    <recommendedName>
        <fullName evidence="3">3-hydroxy-3-methylglutaryl coenzyme A reductase</fullName>
        <shortName evidence="3">HMG-CoA reductase</shortName>
        <ecNumber evidence="3">1.1.1.88</ecNumber>
    </recommendedName>
</protein>
<dbReference type="PRINTS" id="PR00071">
    <property type="entry name" value="HMGCOARDTASE"/>
</dbReference>
<dbReference type="InterPro" id="IPR023076">
    <property type="entry name" value="HMG_CoA_Rdtase_CS"/>
</dbReference>
<comment type="pathway">
    <text evidence="3">Metabolic intermediate metabolism; (R)-mevalonate degradation; (S)-3-hydroxy-3-methylglutaryl-CoA from (R)-mevalonate: step 1/1.</text>
</comment>
<dbReference type="CDD" id="cd00644">
    <property type="entry name" value="HMG-CoA_reductase_classII"/>
    <property type="match status" value="1"/>
</dbReference>
<dbReference type="OrthoDB" id="9764892at2"/>